<organism evidence="1 2">
    <name type="scientific">Variovorax paradoxus</name>
    <dbReference type="NCBI Taxonomy" id="34073"/>
    <lineage>
        <taxon>Bacteria</taxon>
        <taxon>Pseudomonadati</taxon>
        <taxon>Pseudomonadota</taxon>
        <taxon>Betaproteobacteria</taxon>
        <taxon>Burkholderiales</taxon>
        <taxon>Comamonadaceae</taxon>
        <taxon>Variovorax</taxon>
    </lineage>
</organism>
<dbReference type="AlphaFoldDB" id="A0AAE3Y1H3"/>
<dbReference type="RefSeq" id="WP_209536329.1">
    <property type="nucleotide sequence ID" value="NZ_JAUSRU010000004.1"/>
</dbReference>
<sequence>MQRMNHQSDMQDTAEHVPFEEFRQGLPQGCFRVVVNPALAAAFVSQRTCAMPLAIALIGPGIAVALAGHPWIGGPLVAAGILLRWSIRTGAPRILLHLAARMPSVYEQATGHGVMEVRRADPAAALR</sequence>
<protein>
    <submittedName>
        <fullName evidence="1">Uncharacterized protein</fullName>
    </submittedName>
</protein>
<proteinExistence type="predicted"/>
<comment type="caution">
    <text evidence="1">The sequence shown here is derived from an EMBL/GenBank/DDBJ whole genome shotgun (WGS) entry which is preliminary data.</text>
</comment>
<evidence type="ECO:0000313" key="1">
    <source>
        <dbReference type="EMBL" id="MDR6427643.1"/>
    </source>
</evidence>
<reference evidence="1" key="1">
    <citation type="submission" date="2023-07" db="EMBL/GenBank/DDBJ databases">
        <title>Sorghum-associated microbial communities from plants grown in Nebraska, USA.</title>
        <authorList>
            <person name="Schachtman D."/>
        </authorList>
    </citation>
    <scope>NUCLEOTIDE SEQUENCE</scope>
    <source>
        <strain evidence="1">DS2114</strain>
    </source>
</reference>
<accession>A0AAE3Y1H3</accession>
<gene>
    <name evidence="1" type="ORF">J2738_003798</name>
</gene>
<dbReference type="EMBL" id="JAVDQZ010000005">
    <property type="protein sequence ID" value="MDR6427643.1"/>
    <property type="molecule type" value="Genomic_DNA"/>
</dbReference>
<dbReference type="Proteomes" id="UP001184828">
    <property type="component" value="Unassembled WGS sequence"/>
</dbReference>
<evidence type="ECO:0000313" key="2">
    <source>
        <dbReference type="Proteomes" id="UP001184828"/>
    </source>
</evidence>
<name>A0AAE3Y1H3_VARPD</name>